<dbReference type="PANTHER" id="PTHR10887:SF445">
    <property type="entry name" value="NFX1-TYPE ZINC FINGER-CONTAINING PROTEIN 1"/>
    <property type="match status" value="1"/>
</dbReference>
<reference evidence="3 4" key="1">
    <citation type="submission" date="2024-05" db="EMBL/GenBank/DDBJ databases">
        <title>A draft genome resource for the thread blight pathogen Marasmius tenuissimus strain MS-2.</title>
        <authorList>
            <person name="Yulfo-Soto G.E."/>
            <person name="Baruah I.K."/>
            <person name="Amoako-Attah I."/>
            <person name="Bukari Y."/>
            <person name="Meinhardt L.W."/>
            <person name="Bailey B.A."/>
            <person name="Cohen S.P."/>
        </authorList>
    </citation>
    <scope>NUCLEOTIDE SEQUENCE [LARGE SCALE GENOMIC DNA]</scope>
    <source>
        <strain evidence="3 4">MS-2</strain>
    </source>
</reference>
<gene>
    <name evidence="3" type="ORF">AAF712_010501</name>
</gene>
<evidence type="ECO:0000256" key="1">
    <source>
        <dbReference type="SAM" id="MobiDB-lite"/>
    </source>
</evidence>
<dbReference type="SUPFAM" id="SSF52540">
    <property type="entry name" value="P-loop containing nucleoside triphosphate hydrolases"/>
    <property type="match status" value="1"/>
</dbReference>
<comment type="caution">
    <text evidence="3">The sequence shown here is derived from an EMBL/GenBank/DDBJ whole genome shotgun (WGS) entry which is preliminary data.</text>
</comment>
<protein>
    <recommendedName>
        <fullName evidence="2">AAA+ ATPase domain-containing protein</fullName>
    </recommendedName>
</protein>
<evidence type="ECO:0000259" key="2">
    <source>
        <dbReference type="SMART" id="SM00382"/>
    </source>
</evidence>
<dbReference type="Gene3D" id="3.40.50.300">
    <property type="entry name" value="P-loop containing nucleotide triphosphate hydrolases"/>
    <property type="match status" value="3"/>
</dbReference>
<proteinExistence type="predicted"/>
<organism evidence="3 4">
    <name type="scientific">Marasmius tenuissimus</name>
    <dbReference type="NCBI Taxonomy" id="585030"/>
    <lineage>
        <taxon>Eukaryota</taxon>
        <taxon>Fungi</taxon>
        <taxon>Dikarya</taxon>
        <taxon>Basidiomycota</taxon>
        <taxon>Agaricomycotina</taxon>
        <taxon>Agaricomycetes</taxon>
        <taxon>Agaricomycetidae</taxon>
        <taxon>Agaricales</taxon>
        <taxon>Marasmiineae</taxon>
        <taxon>Marasmiaceae</taxon>
        <taxon>Marasmius</taxon>
    </lineage>
</organism>
<dbReference type="InterPro" id="IPR027417">
    <property type="entry name" value="P-loop_NTPase"/>
</dbReference>
<dbReference type="InterPro" id="IPR041677">
    <property type="entry name" value="DNA2/NAM7_AAA_11"/>
</dbReference>
<dbReference type="InterPro" id="IPR047187">
    <property type="entry name" value="SF1_C_Upf1"/>
</dbReference>
<sequence>MLPEAIKPDGAEAASNSTPEESAPAENLDFCTPAGLAEMNDIAHERDHSLTPAQAHNNIKMYTHPDFSFSTTDRVSQMVNFAKILASVDRRNSSWNSETAQAFLEMLVQGKALDRVRDILGNAQVSHRAGMGFQNLSFQRGYFPVLQFLTSDLILKSTLHHNINKLYTALNDSFETVGDVVTKCMDDMIDARSWKDLTFGLPLRQQSSLSGIVVFSTLSQLLHQSVSLRTNTLHKLTGRFHRYFLRFRRTAVNHPKFGPLVADMVDWFGNWSTVVTQGSASGFEDNFGPELRNITIERLRTDIGRLQEIVKRVQGNTQAKKKRPAVAKVMSAADKNQALLARLEQSYDPPGELRANGLPRHDNDAVDVSNIRIVPTRQELLADDGPYLPVTIPGAPHHWPEGTMQRHLDIQFRLLREELIAPIRESITVLQADFSAMSTNRIQFGGRKPTQIEQLMQKNGGVYRTTGHNSVMFQVYTNVEFSPVKAQRRELTVGLILDAPAGDARSTDRKAREEYWKRSRRLTSGGLICLVLARGANLTIYPGTVVSTNTEVAESAKIYDDQIEIRVRFFDPEVELKALRRDKTKPDHSSHSLLIDNNIMFEAIRPFLETLQTAEPTSIPFYRYISQHSELEAVQIHPPRYALSPRFGFQLECLSKDGEYIHPLNANDPASIIRARRQLRELSYLDDSQCDAMVDVLTREVALIQGPPGTGKSFTGKEILRVLFKSKVKPVVLIAFTNHALDHMLLSLLDAGITTNFVRIGSRTTDERIAEYTLDQLEQVSQQTSARRSIGKVFREMKELEKEMINVLRRIQIPELEWTEVQGHLGDFHPHRLTSLRQPPYWIQALMDQMFGTTSDDGQTEWEVVRKGRTRPGDKRLANTPYGFWKNGYDIEFISPPQPQVANERQSAKRKGKEAVNRQALDDAKEAAEYQQRMTNFFVELGYQAGMVPSVPNGRRSVSDLLSDNNLLLWSLSLPERRSLAGAWEAEMRSIAYNEFLDEYNSLRTQYEAVCKRYNDVKDESRRRLLSRVDLIGCTTNGAAKLTSLLTTLAPKVLIVEEAGQVLEAHILASLVPSVEHLICIGDPQQLRPTLANYRTDLSMDSDKGRLLYQLDRSLMERLADNGLPMSQINIQRRMRPSISHHIRTILYPRLEDHTSVSSYPLVAGMQKDVFFFSHMHAEDGAEGAVSKTNKFEVAMIVDLVKYFLQQDAYSAPGDIAVLCAYLGQLQKVRAAMKNLHIDVALDDRDSEELEKHGIEDENPVEKVAVAKHIRLGTVDVFQGEEAKIVIVSLVRNTGTLQSENASIGFLKSSNRINVALSRAKHGMYILGNASNLRQNPTWRTIVDEMEAKEQIGFGLPISCPRHPDQTAMITEPGELSQRAPEGGCTLPCDHQMECGHKCQSVIGIITAA</sequence>
<name>A0ABR2ZP13_9AGAR</name>
<evidence type="ECO:0000313" key="3">
    <source>
        <dbReference type="EMBL" id="KAL0062664.1"/>
    </source>
</evidence>
<dbReference type="Pfam" id="PF13086">
    <property type="entry name" value="AAA_11"/>
    <property type="match status" value="1"/>
</dbReference>
<dbReference type="SMART" id="SM00382">
    <property type="entry name" value="AAA"/>
    <property type="match status" value="1"/>
</dbReference>
<keyword evidence="4" id="KW-1185">Reference proteome</keyword>
<accession>A0ABR2ZP13</accession>
<dbReference type="InterPro" id="IPR045055">
    <property type="entry name" value="DNA2/NAM7-like"/>
</dbReference>
<feature type="region of interest" description="Disordered" evidence="1">
    <location>
        <begin position="1"/>
        <end position="26"/>
    </location>
</feature>
<evidence type="ECO:0000313" key="4">
    <source>
        <dbReference type="Proteomes" id="UP001437256"/>
    </source>
</evidence>
<dbReference type="InterPro" id="IPR041679">
    <property type="entry name" value="DNA2/NAM7-like_C"/>
</dbReference>
<feature type="compositionally biased region" description="Basic and acidic residues" evidence="1">
    <location>
        <begin position="1"/>
        <end position="10"/>
    </location>
</feature>
<dbReference type="CDD" id="cd18808">
    <property type="entry name" value="SF1_C_Upf1"/>
    <property type="match status" value="1"/>
</dbReference>
<dbReference type="EMBL" id="JBBXMP010000100">
    <property type="protein sequence ID" value="KAL0062664.1"/>
    <property type="molecule type" value="Genomic_DNA"/>
</dbReference>
<dbReference type="InterPro" id="IPR003593">
    <property type="entry name" value="AAA+_ATPase"/>
</dbReference>
<dbReference type="Proteomes" id="UP001437256">
    <property type="component" value="Unassembled WGS sequence"/>
</dbReference>
<dbReference type="PANTHER" id="PTHR10887">
    <property type="entry name" value="DNA2/NAM7 HELICASE FAMILY"/>
    <property type="match status" value="1"/>
</dbReference>
<feature type="domain" description="AAA+ ATPase" evidence="2">
    <location>
        <begin position="698"/>
        <end position="1106"/>
    </location>
</feature>
<dbReference type="Pfam" id="PF13087">
    <property type="entry name" value="AAA_12"/>
    <property type="match status" value="1"/>
</dbReference>